<dbReference type="InterPro" id="IPR011042">
    <property type="entry name" value="6-blade_b-propeller_TolB-like"/>
</dbReference>
<dbReference type="PANTHER" id="PTHR24104:SF25">
    <property type="entry name" value="PROTEIN LIN-41"/>
    <property type="match status" value="1"/>
</dbReference>
<dbReference type="Gene3D" id="2.60.40.10">
    <property type="entry name" value="Immunoglobulins"/>
    <property type="match status" value="3"/>
</dbReference>
<feature type="domain" description="Ig-like" evidence="2">
    <location>
        <begin position="217"/>
        <end position="311"/>
    </location>
</feature>
<keyword evidence="1" id="KW-1133">Transmembrane helix</keyword>
<dbReference type="AlphaFoldDB" id="A0A2G8KX18"/>
<comment type="caution">
    <text evidence="3">The sequence shown here is derived from an EMBL/GenBank/DDBJ whole genome shotgun (WGS) entry which is preliminary data.</text>
</comment>
<organism evidence="3 4">
    <name type="scientific">Stichopus japonicus</name>
    <name type="common">Sea cucumber</name>
    <dbReference type="NCBI Taxonomy" id="307972"/>
    <lineage>
        <taxon>Eukaryota</taxon>
        <taxon>Metazoa</taxon>
        <taxon>Echinodermata</taxon>
        <taxon>Eleutherozoa</taxon>
        <taxon>Echinozoa</taxon>
        <taxon>Holothuroidea</taxon>
        <taxon>Aspidochirotacea</taxon>
        <taxon>Aspidochirotida</taxon>
        <taxon>Stichopodidae</taxon>
        <taxon>Apostichopus</taxon>
    </lineage>
</organism>
<dbReference type="Proteomes" id="UP000230750">
    <property type="component" value="Unassembled WGS sequence"/>
</dbReference>
<evidence type="ECO:0000313" key="3">
    <source>
        <dbReference type="EMBL" id="PIK52548.1"/>
    </source>
</evidence>
<evidence type="ECO:0000313" key="4">
    <source>
        <dbReference type="Proteomes" id="UP000230750"/>
    </source>
</evidence>
<keyword evidence="4" id="KW-1185">Reference proteome</keyword>
<dbReference type="SUPFAM" id="SSF48726">
    <property type="entry name" value="Immunoglobulin"/>
    <property type="match status" value="2"/>
</dbReference>
<gene>
    <name evidence="3" type="ORF">BSL78_10538</name>
</gene>
<accession>A0A2G8KX18</accession>
<proteinExistence type="predicted"/>
<dbReference type="SUPFAM" id="SSF63825">
    <property type="entry name" value="YWTD domain"/>
    <property type="match status" value="1"/>
</dbReference>
<dbReference type="EMBL" id="MRZV01000324">
    <property type="protein sequence ID" value="PIK52548.1"/>
    <property type="molecule type" value="Genomic_DNA"/>
</dbReference>
<dbReference type="InterPro" id="IPR036179">
    <property type="entry name" value="Ig-like_dom_sf"/>
</dbReference>
<reference evidence="3 4" key="1">
    <citation type="journal article" date="2017" name="PLoS Biol.">
        <title>The sea cucumber genome provides insights into morphological evolution and visceral regeneration.</title>
        <authorList>
            <person name="Zhang X."/>
            <person name="Sun L."/>
            <person name="Yuan J."/>
            <person name="Sun Y."/>
            <person name="Gao Y."/>
            <person name="Zhang L."/>
            <person name="Li S."/>
            <person name="Dai H."/>
            <person name="Hamel J.F."/>
            <person name="Liu C."/>
            <person name="Yu Y."/>
            <person name="Liu S."/>
            <person name="Lin W."/>
            <person name="Guo K."/>
            <person name="Jin S."/>
            <person name="Xu P."/>
            <person name="Storey K.B."/>
            <person name="Huan P."/>
            <person name="Zhang T."/>
            <person name="Zhou Y."/>
            <person name="Zhang J."/>
            <person name="Lin C."/>
            <person name="Li X."/>
            <person name="Xing L."/>
            <person name="Huo D."/>
            <person name="Sun M."/>
            <person name="Wang L."/>
            <person name="Mercier A."/>
            <person name="Li F."/>
            <person name="Yang H."/>
            <person name="Xiang J."/>
        </authorList>
    </citation>
    <scope>NUCLEOTIDE SEQUENCE [LARGE SCALE GENOMIC DNA]</scope>
    <source>
        <strain evidence="3">Shaxun</strain>
        <tissue evidence="3">Muscle</tissue>
    </source>
</reference>
<feature type="transmembrane region" description="Helical" evidence="1">
    <location>
        <begin position="448"/>
        <end position="470"/>
    </location>
</feature>
<dbReference type="InterPro" id="IPR007110">
    <property type="entry name" value="Ig-like_dom"/>
</dbReference>
<protein>
    <submittedName>
        <fullName evidence="3">Putative RING finger protein nhl-1-like</fullName>
    </submittedName>
</protein>
<name>A0A2G8KX18_STIJA</name>
<dbReference type="PROSITE" id="PS50835">
    <property type="entry name" value="IG_LIKE"/>
    <property type="match status" value="1"/>
</dbReference>
<dbReference type="InterPro" id="IPR013783">
    <property type="entry name" value="Ig-like_fold"/>
</dbReference>
<dbReference type="InterPro" id="IPR050952">
    <property type="entry name" value="TRIM-NHL_E3_ligases"/>
</dbReference>
<dbReference type="SMART" id="SM00409">
    <property type="entry name" value="IG"/>
    <property type="match status" value="2"/>
</dbReference>
<dbReference type="PANTHER" id="PTHR24104">
    <property type="entry name" value="E3 UBIQUITIN-PROTEIN LIGASE NHLRC1-RELATED"/>
    <property type="match status" value="1"/>
</dbReference>
<dbReference type="InterPro" id="IPR003599">
    <property type="entry name" value="Ig_sub"/>
</dbReference>
<evidence type="ECO:0000256" key="1">
    <source>
        <dbReference type="SAM" id="Phobius"/>
    </source>
</evidence>
<keyword evidence="1" id="KW-0812">Transmembrane</keyword>
<keyword evidence="1" id="KW-0472">Membrane</keyword>
<evidence type="ECO:0000259" key="2">
    <source>
        <dbReference type="PROSITE" id="PS50835"/>
    </source>
</evidence>
<dbReference type="Gene3D" id="2.120.10.30">
    <property type="entry name" value="TolB, C-terminal domain"/>
    <property type="match status" value="1"/>
</dbReference>
<dbReference type="GO" id="GO:0008270">
    <property type="term" value="F:zinc ion binding"/>
    <property type="evidence" value="ECO:0007669"/>
    <property type="project" value="UniProtKB-KW"/>
</dbReference>
<sequence length="684" mass="76843">MASSDTEYGCPTTQYFKKGAEDAVIECHLPLDYYSINWYAISDSQKRVQLVSRKIGVHYYQSEDFNITSNGSLRIKVVTVDHEHEYEVLIISTDQTEGLVFKVNVTVYERPRQKYPVIDLCKGKINCIVTVQHKTLISCSVEDVRPASFVGWFNKTGSSETLLNSSRNTTSNGETFSSFAKLNITVTRNRLYELLVCKSFNQAPSINNGTAMVLLEPQRQSWIFNKSEYMLLRKRTVLRCSTSKQTVLIWKKRTEGMNYETIAYRMYTYSFENDASYRLSTDGSLIISSLSLENEGNYVCIYGTSEEQSFSVITLHAIILSSINILGCNSSVQCVLEVQNGDHIECSLKRVRPEVNLEFVYPDSSTPSPITLEGQPRIPENHGDVYDISIKSRVKINADAAIRNITIVCRVTNSAIGEHLMEAKAILTLEGLSVAGQDSSKSATSHTILLLLVIFPPVALVASFVCFLACKRRKTGVSNQHVKFELIQATRNDEKSPVATEIGNLEQPHDVLTLGAKIIVLLNNKIKSFKWNGDLVEEYTDESGKFRPFAGAVFEEKLYVTDKTSKCILVFSTSLDYERNFGQDHLNRPRGITVCEEKGLLLVLNGESEADAVISAFKPNGEYVIEIGQIQLEDPWYIKCNGTDEIFISDNGSREVTVFNIVDNKLVNRFSPIKLTEHQCTAEE</sequence>